<dbReference type="Proteomes" id="UP000015455">
    <property type="component" value="Unassembled WGS sequence"/>
</dbReference>
<dbReference type="OrthoDB" id="2388670at2"/>
<organism evidence="2 3">
    <name type="scientific">Thauera terpenica 58Eu</name>
    <dbReference type="NCBI Taxonomy" id="1348657"/>
    <lineage>
        <taxon>Bacteria</taxon>
        <taxon>Pseudomonadati</taxon>
        <taxon>Pseudomonadota</taxon>
        <taxon>Betaproteobacteria</taxon>
        <taxon>Rhodocyclales</taxon>
        <taxon>Zoogloeaceae</taxon>
        <taxon>Thauera</taxon>
    </lineage>
</organism>
<sequence>MKTWTHNWRSWHRWLLPALPLALLVAPLRHVLEGSMALHMLVELPLLLASGWAAGAVLARHHLPAELPRIIDANGVLGLAFASCVGALWMIPSMLDLSLLDAGVQWAKYSVWWLAGVLLRSSWRRTEPEIAAFFLGNMAWMLATAGLLYQDEEQRLCVSYLLDEQTVTGQGLIVLALVVGGLALARLVAASRRAADNHPAERLVRDAEAGTRGMMRR</sequence>
<feature type="transmembrane region" description="Helical" evidence="1">
    <location>
        <begin position="130"/>
        <end position="149"/>
    </location>
</feature>
<dbReference type="AlphaFoldDB" id="S9ZK47"/>
<gene>
    <name evidence="2" type="ORF">M622_17315</name>
</gene>
<dbReference type="eggNOG" id="ENOG5032SXK">
    <property type="taxonomic scope" value="Bacteria"/>
</dbReference>
<proteinExistence type="predicted"/>
<protein>
    <recommendedName>
        <fullName evidence="4">Transmembrane protein</fullName>
    </recommendedName>
</protein>
<evidence type="ECO:0000256" key="1">
    <source>
        <dbReference type="SAM" id="Phobius"/>
    </source>
</evidence>
<evidence type="ECO:0000313" key="3">
    <source>
        <dbReference type="Proteomes" id="UP000015455"/>
    </source>
</evidence>
<comment type="caution">
    <text evidence="2">The sequence shown here is derived from an EMBL/GenBank/DDBJ whole genome shotgun (WGS) entry which is preliminary data.</text>
</comment>
<feature type="transmembrane region" description="Helical" evidence="1">
    <location>
        <begin position="106"/>
        <end position="123"/>
    </location>
</feature>
<feature type="transmembrane region" description="Helical" evidence="1">
    <location>
        <begin position="169"/>
        <end position="189"/>
    </location>
</feature>
<feature type="transmembrane region" description="Helical" evidence="1">
    <location>
        <begin position="71"/>
        <end position="91"/>
    </location>
</feature>
<accession>S9ZK47</accession>
<keyword evidence="1" id="KW-1133">Transmembrane helix</keyword>
<reference evidence="2 3" key="1">
    <citation type="submission" date="2013-06" db="EMBL/GenBank/DDBJ databases">
        <title>Draft genome sequence of Thauera terpenica.</title>
        <authorList>
            <person name="Liu B."/>
            <person name="Frostegard A.H."/>
            <person name="Shapleigh J.P."/>
        </authorList>
    </citation>
    <scope>NUCLEOTIDE SEQUENCE [LARGE SCALE GENOMIC DNA]</scope>
    <source>
        <strain evidence="2 3">58Eu</strain>
    </source>
</reference>
<keyword evidence="1" id="KW-0812">Transmembrane</keyword>
<feature type="transmembrane region" description="Helical" evidence="1">
    <location>
        <begin position="41"/>
        <end position="59"/>
    </location>
</feature>
<dbReference type="EMBL" id="ATJV01000065">
    <property type="protein sequence ID" value="EPZ14996.1"/>
    <property type="molecule type" value="Genomic_DNA"/>
</dbReference>
<dbReference type="STRING" id="1348657.M622_17315"/>
<keyword evidence="1" id="KW-0472">Membrane</keyword>
<dbReference type="RefSeq" id="WP_021249945.1">
    <property type="nucleotide sequence ID" value="NZ_ATJV01000065.1"/>
</dbReference>
<keyword evidence="3" id="KW-1185">Reference proteome</keyword>
<dbReference type="PATRIC" id="fig|1348657.5.peg.2548"/>
<evidence type="ECO:0000313" key="2">
    <source>
        <dbReference type="EMBL" id="EPZ14996.1"/>
    </source>
</evidence>
<name>S9ZK47_9RHOO</name>
<evidence type="ECO:0008006" key="4">
    <source>
        <dbReference type="Google" id="ProtNLM"/>
    </source>
</evidence>